<dbReference type="AlphaFoldDB" id="A0A173U6E2"/>
<dbReference type="EMBL" id="CZBX01000002">
    <property type="protein sequence ID" value="CUQ82272.1"/>
    <property type="molecule type" value="Genomic_DNA"/>
</dbReference>
<dbReference type="Proteomes" id="UP000078383">
    <property type="component" value="Unassembled WGS sequence"/>
</dbReference>
<name>A0A173U6E2_9FIRM</name>
<evidence type="ECO:0000313" key="1">
    <source>
        <dbReference type="EMBL" id="CUQ82272.1"/>
    </source>
</evidence>
<protein>
    <submittedName>
        <fullName evidence="1">Uncharacterized protein</fullName>
    </submittedName>
</protein>
<dbReference type="OrthoDB" id="9787800at2"/>
<evidence type="ECO:0000313" key="2">
    <source>
        <dbReference type="Proteomes" id="UP000078383"/>
    </source>
</evidence>
<gene>
    <name evidence="1" type="ORF">ERS852502_00453</name>
</gene>
<accession>A0A173U6E2</accession>
<reference evidence="1 2" key="1">
    <citation type="submission" date="2015-09" db="EMBL/GenBank/DDBJ databases">
        <authorList>
            <consortium name="Pathogen Informatics"/>
        </authorList>
    </citation>
    <scope>NUCLEOTIDE SEQUENCE [LARGE SCALE GENOMIC DNA]</scope>
    <source>
        <strain evidence="1 2">2789STDY5834889</strain>
    </source>
</reference>
<organism evidence="1 2">
    <name type="scientific">[Ruminococcus] torques</name>
    <dbReference type="NCBI Taxonomy" id="33039"/>
    <lineage>
        <taxon>Bacteria</taxon>
        <taxon>Bacillati</taxon>
        <taxon>Bacillota</taxon>
        <taxon>Clostridia</taxon>
        <taxon>Lachnospirales</taxon>
        <taxon>Lachnospiraceae</taxon>
        <taxon>Mediterraneibacter</taxon>
    </lineage>
</organism>
<dbReference type="RefSeq" id="WP_155512112.1">
    <property type="nucleotide sequence ID" value="NZ_CZBX01000002.1"/>
</dbReference>
<proteinExistence type="predicted"/>
<sequence>MHFYITGDTHRSFDRIEDFCYEYETTTEWYAGHYHVECEEGGVRIMFEEYDEIM</sequence>